<evidence type="ECO:0000313" key="3">
    <source>
        <dbReference type="Proteomes" id="UP001178507"/>
    </source>
</evidence>
<organism evidence="2 3">
    <name type="scientific">Effrenium voratum</name>
    <dbReference type="NCBI Taxonomy" id="2562239"/>
    <lineage>
        <taxon>Eukaryota</taxon>
        <taxon>Sar</taxon>
        <taxon>Alveolata</taxon>
        <taxon>Dinophyceae</taxon>
        <taxon>Suessiales</taxon>
        <taxon>Symbiodiniaceae</taxon>
        <taxon>Effrenium</taxon>
    </lineage>
</organism>
<dbReference type="Proteomes" id="UP001178507">
    <property type="component" value="Unassembled WGS sequence"/>
</dbReference>
<dbReference type="EMBL" id="CAUJNA010000649">
    <property type="protein sequence ID" value="CAJ1379672.1"/>
    <property type="molecule type" value="Genomic_DNA"/>
</dbReference>
<keyword evidence="3" id="KW-1185">Reference proteome</keyword>
<gene>
    <name evidence="2" type="ORF">EVOR1521_LOCUS7847</name>
</gene>
<accession>A0AA36I2R9</accession>
<keyword evidence="1" id="KW-0732">Signal</keyword>
<evidence type="ECO:0000313" key="2">
    <source>
        <dbReference type="EMBL" id="CAJ1379672.1"/>
    </source>
</evidence>
<protein>
    <submittedName>
        <fullName evidence="2">Uncharacterized protein</fullName>
    </submittedName>
</protein>
<feature type="chain" id="PRO_5041393326" evidence="1">
    <location>
        <begin position="18"/>
        <end position="155"/>
    </location>
</feature>
<name>A0AA36I2R9_9DINO</name>
<proteinExistence type="predicted"/>
<comment type="caution">
    <text evidence="2">The sequence shown here is derived from an EMBL/GenBank/DDBJ whole genome shotgun (WGS) entry which is preliminary data.</text>
</comment>
<dbReference type="AlphaFoldDB" id="A0AA36I2R9"/>
<feature type="signal peptide" evidence="1">
    <location>
        <begin position="1"/>
        <end position="17"/>
    </location>
</feature>
<sequence>MVLRLAVICELVLLGSAALIRGSNQQQEESQDGVFFPKTVLGDGKSVVGVDVDGRTQMLVQVKVAASYVDACDDVVCGDLKCPAGFTATKYEGHCCPYCVNPDIKIEPKIVGATGKWGAEMSAFCPYVWCFPTLCEKELAMPTSDNGQCCPMCPK</sequence>
<reference evidence="2" key="1">
    <citation type="submission" date="2023-08" db="EMBL/GenBank/DDBJ databases">
        <authorList>
            <person name="Chen Y."/>
            <person name="Shah S."/>
            <person name="Dougan E. K."/>
            <person name="Thang M."/>
            <person name="Chan C."/>
        </authorList>
    </citation>
    <scope>NUCLEOTIDE SEQUENCE</scope>
</reference>
<evidence type="ECO:0000256" key="1">
    <source>
        <dbReference type="SAM" id="SignalP"/>
    </source>
</evidence>